<dbReference type="EMBL" id="QFOD01000006">
    <property type="protein sequence ID" value="PZP33257.1"/>
    <property type="molecule type" value="Genomic_DNA"/>
</dbReference>
<dbReference type="InterPro" id="IPR013655">
    <property type="entry name" value="PAS_fold_3"/>
</dbReference>
<organism evidence="5 6">
    <name type="scientific">Roseateles depolymerans</name>
    <dbReference type="NCBI Taxonomy" id="76731"/>
    <lineage>
        <taxon>Bacteria</taxon>
        <taxon>Pseudomonadati</taxon>
        <taxon>Pseudomonadota</taxon>
        <taxon>Betaproteobacteria</taxon>
        <taxon>Burkholderiales</taxon>
        <taxon>Sphaerotilaceae</taxon>
        <taxon>Roseateles</taxon>
    </lineage>
</organism>
<dbReference type="AlphaFoldDB" id="A0A2W5DVP3"/>
<proteinExistence type="predicted"/>
<sequence length="1068" mass="118261">MRLSVDLEVDSSAAQLGASALDGGGKLRGLDGRALNQAFVVVTYSRDGKVRAANYQFLRLFGCNLGELVGQDVNRYLSKSNTRSRLADLWPKLAAGQRHREIRLWIAAGGREVWLESRFIPVVDASGHVEAIVQIAEDITARLEQDTELRGQISAIQSTYAVAHFAVDGRVLWVNDAYLAITGYDRGELLESTHELFVPPDLRGEDSSGAFWSRLVAGEHESGEYWRVGKDDADLWLSAVYVPILDPAGRTTKIVQFATDITAQKLRQADYQSQVTAIHKSNCVVTFDMHGCIVDANDLFLEETGYSRQELLGRHHRMFVDPSHAHSADYAAFWSELRRGRHHAGLYQRYAKGGREIWLQATYNPIMNAAGKPVKVVKYATVVTEQRLLQAEHQGQIAAINDAHCVVAFDLEGRVLDANENFLRVSGYRFAEVRGRHHRLFVSPEVADSEEYRAFWRELARGTHHSGEYKRIARDGREIWLQATYNPIRDMNGRVFKVVKYATDVTEAKLRQADYQSQIEAIHKSQDVVVFALDGTILDANERFLATVGYEREELVGQHHAMLVEREVAGSQDYLGFWRTLKAGQHHAGLYKRVGKGGREIWIQASYNPILDLNGRPFKVVKFATDVSANIALAEAFAETKRQAQLDSATSLPNRAKLTTFLGTHLADATGTLALFYVDVDHFSQVNEQHGHLAGDRVLAELADRMRRLLREDQMAARVGGDEFVIAAPGMGADAVERFCQVLLDKLSEPILAAETEEVSVSVSIGVAMAPTDGSTPDDLLRAGDTALATSKRSGRACRSYFSDELNARLYGQRKLIEDMRNSFAAGDFYLEYQPRFDTASREVRSVEALVRWSHPERGRVGPAEFIPLAEQCGLVVPLGEWILNQACLVTASWPGIGVSVNLSPVQFGDDDLVRKVSEALQRSGLPADRLELEITEGVLLADSRRALDVLGALKQLGVRLAIDDFGTGYSSLSYLRNFPFDVIKVDRSFVRDLATSESSRPIVQAILALGRALGLSVTAEGVETQEQLDLLLDDGCGEVQGFLLAMPSSSLEITRLLAHQQGGKPAA</sequence>
<dbReference type="PROSITE" id="PS50883">
    <property type="entry name" value="EAL"/>
    <property type="match status" value="1"/>
</dbReference>
<dbReference type="CDD" id="cd01949">
    <property type="entry name" value="GGDEF"/>
    <property type="match status" value="1"/>
</dbReference>
<evidence type="ECO:0000313" key="6">
    <source>
        <dbReference type="Proteomes" id="UP000249633"/>
    </source>
</evidence>
<evidence type="ECO:0000259" key="3">
    <source>
        <dbReference type="PROSITE" id="PS50883"/>
    </source>
</evidence>
<feature type="domain" description="PAC" evidence="2">
    <location>
        <begin position="465"/>
        <end position="517"/>
    </location>
</feature>
<dbReference type="Proteomes" id="UP000249633">
    <property type="component" value="Unassembled WGS sequence"/>
</dbReference>
<dbReference type="InterPro" id="IPR000160">
    <property type="entry name" value="GGDEF_dom"/>
</dbReference>
<evidence type="ECO:0000259" key="4">
    <source>
        <dbReference type="PROSITE" id="PS50887"/>
    </source>
</evidence>
<dbReference type="Gene3D" id="3.30.70.270">
    <property type="match status" value="1"/>
</dbReference>
<feature type="domain" description="PAS" evidence="1">
    <location>
        <begin position="406"/>
        <end position="445"/>
    </location>
</feature>
<reference evidence="5 6" key="1">
    <citation type="submission" date="2017-08" db="EMBL/GenBank/DDBJ databases">
        <title>Infants hospitalized years apart are colonized by the same room-sourced microbial strains.</title>
        <authorList>
            <person name="Brooks B."/>
            <person name="Olm M.R."/>
            <person name="Firek B.A."/>
            <person name="Baker R."/>
            <person name="Thomas B.C."/>
            <person name="Morowitz M.J."/>
            <person name="Banfield J.F."/>
        </authorList>
    </citation>
    <scope>NUCLEOTIDE SEQUENCE [LARGE SCALE GENOMIC DNA]</scope>
    <source>
        <strain evidence="5">S2_012_000_R2_81</strain>
    </source>
</reference>
<dbReference type="PROSITE" id="PS50887">
    <property type="entry name" value="GGDEF"/>
    <property type="match status" value="1"/>
</dbReference>
<dbReference type="PANTHER" id="PTHR44757">
    <property type="entry name" value="DIGUANYLATE CYCLASE DGCP"/>
    <property type="match status" value="1"/>
</dbReference>
<dbReference type="Gene3D" id="3.20.20.450">
    <property type="entry name" value="EAL domain"/>
    <property type="match status" value="1"/>
</dbReference>
<name>A0A2W5DVP3_9BURK</name>
<gene>
    <name evidence="5" type="ORF">DI603_07710</name>
</gene>
<dbReference type="InterPro" id="IPR001633">
    <property type="entry name" value="EAL_dom"/>
</dbReference>
<evidence type="ECO:0000259" key="1">
    <source>
        <dbReference type="PROSITE" id="PS50112"/>
    </source>
</evidence>
<dbReference type="PROSITE" id="PS50113">
    <property type="entry name" value="PAC"/>
    <property type="match status" value="3"/>
</dbReference>
<dbReference type="InterPro" id="IPR029787">
    <property type="entry name" value="Nucleotide_cyclase"/>
</dbReference>
<dbReference type="InterPro" id="IPR000014">
    <property type="entry name" value="PAS"/>
</dbReference>
<dbReference type="SMART" id="SM00267">
    <property type="entry name" value="GGDEF"/>
    <property type="match status" value="1"/>
</dbReference>
<dbReference type="InterPro" id="IPR013656">
    <property type="entry name" value="PAS_4"/>
</dbReference>
<protein>
    <submittedName>
        <fullName evidence="5">Uncharacterized protein</fullName>
    </submittedName>
</protein>
<dbReference type="SMART" id="SM00086">
    <property type="entry name" value="PAC"/>
    <property type="match status" value="5"/>
</dbReference>
<dbReference type="Pfam" id="PF08448">
    <property type="entry name" value="PAS_4"/>
    <property type="match status" value="3"/>
</dbReference>
<feature type="domain" description="PAS" evidence="1">
    <location>
        <begin position="511"/>
        <end position="558"/>
    </location>
</feature>
<dbReference type="NCBIfam" id="TIGR00229">
    <property type="entry name" value="sensory_box"/>
    <property type="match status" value="5"/>
</dbReference>
<dbReference type="InterPro" id="IPR052155">
    <property type="entry name" value="Biofilm_reg_signaling"/>
</dbReference>
<feature type="domain" description="PAS" evidence="1">
    <location>
        <begin position="284"/>
        <end position="323"/>
    </location>
</feature>
<accession>A0A2W5DVP3</accession>
<dbReference type="SUPFAM" id="SSF55073">
    <property type="entry name" value="Nucleotide cyclase"/>
    <property type="match status" value="1"/>
</dbReference>
<dbReference type="InterPro" id="IPR035919">
    <property type="entry name" value="EAL_sf"/>
</dbReference>
<evidence type="ECO:0000313" key="5">
    <source>
        <dbReference type="EMBL" id="PZP33257.1"/>
    </source>
</evidence>
<dbReference type="SMART" id="SM00091">
    <property type="entry name" value="PAS"/>
    <property type="match status" value="5"/>
</dbReference>
<feature type="domain" description="GGDEF" evidence="4">
    <location>
        <begin position="671"/>
        <end position="804"/>
    </location>
</feature>
<dbReference type="NCBIfam" id="TIGR00254">
    <property type="entry name" value="GGDEF"/>
    <property type="match status" value="1"/>
</dbReference>
<feature type="domain" description="PAS" evidence="1">
    <location>
        <begin position="168"/>
        <end position="201"/>
    </location>
</feature>
<feature type="domain" description="EAL" evidence="3">
    <location>
        <begin position="813"/>
        <end position="1062"/>
    </location>
</feature>
<comment type="caution">
    <text evidence="5">The sequence shown here is derived from an EMBL/GenBank/DDBJ whole genome shotgun (WGS) entry which is preliminary data.</text>
</comment>
<dbReference type="CDD" id="cd00130">
    <property type="entry name" value="PAS"/>
    <property type="match status" value="5"/>
</dbReference>
<dbReference type="Pfam" id="PF00563">
    <property type="entry name" value="EAL"/>
    <property type="match status" value="1"/>
</dbReference>
<dbReference type="SUPFAM" id="SSF55785">
    <property type="entry name" value="PYP-like sensor domain (PAS domain)"/>
    <property type="match status" value="5"/>
</dbReference>
<dbReference type="Gene3D" id="3.30.450.20">
    <property type="entry name" value="PAS domain"/>
    <property type="match status" value="5"/>
</dbReference>
<dbReference type="SMART" id="SM00052">
    <property type="entry name" value="EAL"/>
    <property type="match status" value="1"/>
</dbReference>
<feature type="domain" description="PAC" evidence="2">
    <location>
        <begin position="98"/>
        <end position="151"/>
    </location>
</feature>
<dbReference type="PROSITE" id="PS50112">
    <property type="entry name" value="PAS"/>
    <property type="match status" value="4"/>
</dbReference>
<dbReference type="InterPro" id="IPR043128">
    <property type="entry name" value="Rev_trsase/Diguanyl_cyclase"/>
</dbReference>
<evidence type="ECO:0000259" key="2">
    <source>
        <dbReference type="PROSITE" id="PS50113"/>
    </source>
</evidence>
<dbReference type="Pfam" id="PF08447">
    <property type="entry name" value="PAS_3"/>
    <property type="match status" value="2"/>
</dbReference>
<dbReference type="InterPro" id="IPR000700">
    <property type="entry name" value="PAS-assoc_C"/>
</dbReference>
<dbReference type="PANTHER" id="PTHR44757:SF2">
    <property type="entry name" value="BIOFILM ARCHITECTURE MAINTENANCE PROTEIN MBAA"/>
    <property type="match status" value="1"/>
</dbReference>
<dbReference type="InterPro" id="IPR035965">
    <property type="entry name" value="PAS-like_dom_sf"/>
</dbReference>
<dbReference type="CDD" id="cd01948">
    <property type="entry name" value="EAL"/>
    <property type="match status" value="1"/>
</dbReference>
<feature type="domain" description="PAC" evidence="2">
    <location>
        <begin position="221"/>
        <end position="273"/>
    </location>
</feature>
<dbReference type="SUPFAM" id="SSF141868">
    <property type="entry name" value="EAL domain-like"/>
    <property type="match status" value="1"/>
</dbReference>
<dbReference type="Pfam" id="PF00990">
    <property type="entry name" value="GGDEF"/>
    <property type="match status" value="1"/>
</dbReference>
<dbReference type="InterPro" id="IPR001610">
    <property type="entry name" value="PAC"/>
</dbReference>